<evidence type="ECO:0000256" key="2">
    <source>
        <dbReference type="ARBA" id="ARBA00009726"/>
    </source>
</evidence>
<feature type="transmembrane region" description="Helical" evidence="10">
    <location>
        <begin position="1119"/>
        <end position="1138"/>
    </location>
</feature>
<dbReference type="PROSITE" id="PS50929">
    <property type="entry name" value="ABC_TM1F"/>
    <property type="match status" value="2"/>
</dbReference>
<feature type="domain" description="ABC transporter" evidence="11">
    <location>
        <begin position="1209"/>
        <end position="1444"/>
    </location>
</feature>
<feature type="domain" description="ABC transmembrane type-1" evidence="12">
    <location>
        <begin position="157"/>
        <end position="430"/>
    </location>
</feature>
<dbReference type="InterPro" id="IPR027417">
    <property type="entry name" value="P-loop_NTPase"/>
</dbReference>
<feature type="domain" description="ABC transporter" evidence="11">
    <location>
        <begin position="465"/>
        <end position="686"/>
    </location>
</feature>
<evidence type="ECO:0000256" key="1">
    <source>
        <dbReference type="ARBA" id="ARBA00004141"/>
    </source>
</evidence>
<comment type="caution">
    <text evidence="13">The sequence shown here is derived from an EMBL/GenBank/DDBJ whole genome shotgun (WGS) entry which is preliminary data.</text>
</comment>
<dbReference type="PANTHER" id="PTHR24223:SF453">
    <property type="entry name" value="ABC TRANSPORTER"/>
    <property type="match status" value="1"/>
</dbReference>
<dbReference type="InterPro" id="IPR003439">
    <property type="entry name" value="ABC_transporter-like_ATP-bd"/>
</dbReference>
<dbReference type="CDD" id="cd03250">
    <property type="entry name" value="ABCC_MRP_domain1"/>
    <property type="match status" value="1"/>
</dbReference>
<evidence type="ECO:0000256" key="5">
    <source>
        <dbReference type="ARBA" id="ARBA00022741"/>
    </source>
</evidence>
<evidence type="ECO:0000256" key="10">
    <source>
        <dbReference type="SAM" id="Phobius"/>
    </source>
</evidence>
<protein>
    <submittedName>
        <fullName evidence="13">Uncharacterized protein</fullName>
    </submittedName>
</protein>
<dbReference type="InterPro" id="IPR044746">
    <property type="entry name" value="ABCC_6TM_D1"/>
</dbReference>
<dbReference type="GO" id="GO:0016887">
    <property type="term" value="F:ATP hydrolysis activity"/>
    <property type="evidence" value="ECO:0007669"/>
    <property type="project" value="InterPro"/>
</dbReference>
<dbReference type="InterPro" id="IPR050173">
    <property type="entry name" value="ABC_transporter_C-like"/>
</dbReference>
<keyword evidence="3" id="KW-0813">Transport</keyword>
<feature type="transmembrane region" description="Helical" evidence="10">
    <location>
        <begin position="932"/>
        <end position="955"/>
    </location>
</feature>
<dbReference type="FunFam" id="1.20.1560.10:FF:000010">
    <property type="entry name" value="Multidrug resistance-associated ABC transporter"/>
    <property type="match status" value="1"/>
</dbReference>
<dbReference type="GO" id="GO:0140359">
    <property type="term" value="F:ABC-type transporter activity"/>
    <property type="evidence" value="ECO:0007669"/>
    <property type="project" value="InterPro"/>
</dbReference>
<dbReference type="PANTHER" id="PTHR24223">
    <property type="entry name" value="ATP-BINDING CASSETTE SUB-FAMILY C"/>
    <property type="match status" value="1"/>
</dbReference>
<evidence type="ECO:0000259" key="12">
    <source>
        <dbReference type="PROSITE" id="PS50929"/>
    </source>
</evidence>
<evidence type="ECO:0000313" key="13">
    <source>
        <dbReference type="EMBL" id="KAK9837598.1"/>
    </source>
</evidence>
<dbReference type="FunFam" id="1.20.1560.10:FF:000082">
    <property type="entry name" value="ABC transporter, multidrug resistance associated protein"/>
    <property type="match status" value="1"/>
</dbReference>
<evidence type="ECO:0000256" key="6">
    <source>
        <dbReference type="ARBA" id="ARBA00022840"/>
    </source>
</evidence>
<organism evidence="13 14">
    <name type="scientific">Apatococcus lobatus</name>
    <dbReference type="NCBI Taxonomy" id="904363"/>
    <lineage>
        <taxon>Eukaryota</taxon>
        <taxon>Viridiplantae</taxon>
        <taxon>Chlorophyta</taxon>
        <taxon>core chlorophytes</taxon>
        <taxon>Trebouxiophyceae</taxon>
        <taxon>Chlorellales</taxon>
        <taxon>Chlorellaceae</taxon>
        <taxon>Apatococcus</taxon>
    </lineage>
</organism>
<evidence type="ECO:0000256" key="4">
    <source>
        <dbReference type="ARBA" id="ARBA00022692"/>
    </source>
</evidence>
<evidence type="ECO:0000256" key="8">
    <source>
        <dbReference type="ARBA" id="ARBA00023136"/>
    </source>
</evidence>
<dbReference type="Pfam" id="PF00664">
    <property type="entry name" value="ABC_membrane"/>
    <property type="match status" value="2"/>
</dbReference>
<feature type="compositionally biased region" description="Basic and acidic residues" evidence="9">
    <location>
        <begin position="745"/>
        <end position="761"/>
    </location>
</feature>
<keyword evidence="7 10" id="KW-1133">Transmembrane helix</keyword>
<evidence type="ECO:0000313" key="14">
    <source>
        <dbReference type="Proteomes" id="UP001438707"/>
    </source>
</evidence>
<dbReference type="Gene3D" id="3.40.50.300">
    <property type="entry name" value="P-loop containing nucleotide triphosphate hydrolases"/>
    <property type="match status" value="2"/>
</dbReference>
<accession>A0AAW1RW14</accession>
<dbReference type="Gene3D" id="1.20.1560.10">
    <property type="entry name" value="ABC transporter type 1, transmembrane domain"/>
    <property type="match status" value="2"/>
</dbReference>
<dbReference type="SUPFAM" id="SSF52540">
    <property type="entry name" value="P-loop containing nucleoside triphosphate hydrolases"/>
    <property type="match status" value="2"/>
</dbReference>
<feature type="transmembrane region" description="Helical" evidence="10">
    <location>
        <begin position="1014"/>
        <end position="1042"/>
    </location>
</feature>
<dbReference type="GO" id="GO:0016020">
    <property type="term" value="C:membrane"/>
    <property type="evidence" value="ECO:0007669"/>
    <property type="project" value="UniProtKB-SubCell"/>
</dbReference>
<dbReference type="FunFam" id="3.40.50.300:FF:000997">
    <property type="entry name" value="Multidrug resistance-associated protein 1"/>
    <property type="match status" value="1"/>
</dbReference>
<feature type="transmembrane region" description="Helical" evidence="10">
    <location>
        <begin position="1144"/>
        <end position="1163"/>
    </location>
</feature>
<reference evidence="13 14" key="1">
    <citation type="journal article" date="2024" name="Nat. Commun.">
        <title>Phylogenomics reveals the evolutionary origins of lichenization in chlorophyte algae.</title>
        <authorList>
            <person name="Puginier C."/>
            <person name="Libourel C."/>
            <person name="Otte J."/>
            <person name="Skaloud P."/>
            <person name="Haon M."/>
            <person name="Grisel S."/>
            <person name="Petersen M."/>
            <person name="Berrin J.G."/>
            <person name="Delaux P.M."/>
            <person name="Dal Grande F."/>
            <person name="Keller J."/>
        </authorList>
    </citation>
    <scope>NUCLEOTIDE SEQUENCE [LARGE SCALE GENOMIC DNA]</scope>
    <source>
        <strain evidence="13 14">SAG 2145</strain>
    </source>
</reference>
<keyword evidence="14" id="KW-1185">Reference proteome</keyword>
<dbReference type="PROSITE" id="PS50893">
    <property type="entry name" value="ABC_TRANSPORTER_2"/>
    <property type="match status" value="2"/>
</dbReference>
<name>A0AAW1RW14_9CHLO</name>
<dbReference type="SUPFAM" id="SSF90123">
    <property type="entry name" value="ABC transporter transmembrane region"/>
    <property type="match status" value="2"/>
</dbReference>
<dbReference type="Pfam" id="PF00005">
    <property type="entry name" value="ABC_tran"/>
    <property type="match status" value="2"/>
</dbReference>
<keyword evidence="4 10" id="KW-0812">Transmembrane</keyword>
<comment type="subcellular location">
    <subcellularLocation>
        <location evidence="1">Membrane</location>
        <topology evidence="1">Multi-pass membrane protein</topology>
    </subcellularLocation>
</comment>
<feature type="transmembrane region" description="Helical" evidence="10">
    <location>
        <begin position="368"/>
        <end position="389"/>
    </location>
</feature>
<feature type="transmembrane region" description="Helical" evidence="10">
    <location>
        <begin position="287"/>
        <end position="307"/>
    </location>
</feature>
<feature type="transmembrane region" description="Helical" evidence="10">
    <location>
        <begin position="395"/>
        <end position="414"/>
    </location>
</feature>
<feature type="domain" description="ABC transmembrane type-1" evidence="12">
    <location>
        <begin position="889"/>
        <end position="1170"/>
    </location>
</feature>
<dbReference type="CDD" id="cd18603">
    <property type="entry name" value="ABC_6TM_MRP1_2_3_6_D2_like"/>
    <property type="match status" value="1"/>
</dbReference>
<dbReference type="InterPro" id="IPR011527">
    <property type="entry name" value="ABC1_TM_dom"/>
</dbReference>
<evidence type="ECO:0000259" key="11">
    <source>
        <dbReference type="PROSITE" id="PS50893"/>
    </source>
</evidence>
<comment type="similarity">
    <text evidence="2">Belongs to the ABC transporter superfamily. ABCC family. Conjugate transporter (TC 3.A.1.208) subfamily.</text>
</comment>
<evidence type="ECO:0000256" key="9">
    <source>
        <dbReference type="SAM" id="MobiDB-lite"/>
    </source>
</evidence>
<sequence>MLAPSDAPGSMQALEVAGLNKAEPKGWWQWVTARLNGSSSAGYKPLEEEVGPSDRVSAEEAARDARDRWCPEEKAGFFSTIFYSYATSLVTLGYKKTLLADDLWDMSLWDEARTISSRIHGCLENTKDPVTAPKGRLLKALWLAFGRVFMFTGIIRLVDIALQLLAPFLLEKLLLCIETQCSTKFTVGLALAMAAANMFDTTLQGFYFHLGFRISLNVKTALIDVLYRKSLRVHSATKGAMGIGAIVNLQSNDAAKLWNMPPYFHGLWTAPVQIVVIMGMLVRVIGWAPALAGFLTTCALIPVTGWLGRKLGAVRRAVVKHTDARVRTTTEVILGIKAIKLYAWEGPWTARLNELRESELWQILRSSLLQACATMLFLGGPILVSLASFTTFAALGFQLTAAVAFPALSLFNLLRFPIMQMPNQITNLINAGVGLGRIQSFLDADEMNPLPLEPPAAWGETAAEIKHGTFFWESGSEPVLRDVNLRVQTGQLVIVSGQVGAGKTSLLAALLQELYVAKGASVSVHGQVAYTAQDPWVRNASLRDNVLMGEKYDPIRYQEVLEACALVSDIALLPAGDSSEIGEKGINLSGGQRHRVALARACYQPADVYLLDDPLSAVDAHVGKHIFEHCIRGLLGGSTRILVTHQQQYLAAADLVVIVSQGAITASGTYEELLQQGVEFKQIQLDATPDEEPQTATHAMIEEMPTPFAQPISPPAREGDAGEMRLGSGELSTTGDGAEAGRSGSNDENRDPALIDQDKHGPSLGAGVMPLMASNKGGLVQADSEAWRLDHISIPLPDQPLRSLATAQSMARPVLKSEKRQAAMAANLEKEHPELQGQVLAPEAPKLTSKKLVKDGSIIKAKDRAYGSVEKSLYKTYLRAWGPWYWLPVFYLIGAASERFAQIGQNAWMSVWADATEAAGARGEKLKNTMYLIVYFSLGLGAMGLTVARAMILAYSSVRASRSLHARLLEKLMRLPMSFFDSQPTGRLLNRFARDLEMVDTSLPMSLGSFLNCVVNVVGSLLVIAFVSPAQLAALIPLGFFYEWARRLYVSTSRELKRLDSLAMSPIFGNFGETLQGLQTVRAFRRQNMFAAVNCRLLDSNNRAWWPMQVVNRWLSIRLDMLGTMVSLGTALAVTVVMPQSAGLAGLALTAALNLTGILNWSVRQSTDLEIQMNSVERIMAYTNQYDAEAPAKIPGKEPPKQWPQRGVIKVEGLVLKYRPELDPVLKGLTFTVNAREKVGVAGRTGCGKSTLMMALYRIVEPSGGRILIDGIDIASIGLFDLRSRLALVPQDPVIFSGTVRANLDPFDTAGGDAVIWQALEQAGIATAVRDLSAGLDSELTEGGGNLSTGQRQLLCMARALLRNARILVLDEATSNVDNTTDELVQSTVRSAFAHCTVLTIAHRLHTIIDSDRVLLLDAGNIKEFDTPSNLLKDKASAFSSLVQDTMRSSSFSRLPASDE</sequence>
<dbReference type="CDD" id="cd03244">
    <property type="entry name" value="ABCC_MRP_domain2"/>
    <property type="match status" value="1"/>
</dbReference>
<keyword evidence="8 10" id="KW-0472">Membrane</keyword>
<keyword evidence="5" id="KW-0547">Nucleotide-binding</keyword>
<feature type="region of interest" description="Disordered" evidence="9">
    <location>
        <begin position="707"/>
        <end position="764"/>
    </location>
</feature>
<gene>
    <name evidence="13" type="ORF">WJX74_001166</name>
</gene>
<dbReference type="Proteomes" id="UP001438707">
    <property type="component" value="Unassembled WGS sequence"/>
</dbReference>
<dbReference type="FunFam" id="3.40.50.300:FF:000163">
    <property type="entry name" value="Multidrug resistance-associated protein member 4"/>
    <property type="match status" value="1"/>
</dbReference>
<dbReference type="SMART" id="SM00382">
    <property type="entry name" value="AAA"/>
    <property type="match status" value="2"/>
</dbReference>
<dbReference type="InterPro" id="IPR036640">
    <property type="entry name" value="ABC1_TM_sf"/>
</dbReference>
<dbReference type="CDD" id="cd18579">
    <property type="entry name" value="ABC_6TM_ABCC_D1"/>
    <property type="match status" value="1"/>
</dbReference>
<proteinExistence type="inferred from homology"/>
<dbReference type="GO" id="GO:0005524">
    <property type="term" value="F:ATP binding"/>
    <property type="evidence" value="ECO:0007669"/>
    <property type="project" value="UniProtKB-KW"/>
</dbReference>
<evidence type="ECO:0000256" key="7">
    <source>
        <dbReference type="ARBA" id="ARBA00022989"/>
    </source>
</evidence>
<evidence type="ECO:0000256" key="3">
    <source>
        <dbReference type="ARBA" id="ARBA00022448"/>
    </source>
</evidence>
<keyword evidence="6" id="KW-0067">ATP-binding</keyword>
<dbReference type="EMBL" id="JALJOS010000006">
    <property type="protein sequence ID" value="KAK9837598.1"/>
    <property type="molecule type" value="Genomic_DNA"/>
</dbReference>
<dbReference type="InterPro" id="IPR003593">
    <property type="entry name" value="AAA+_ATPase"/>
</dbReference>